<dbReference type="PANTHER" id="PTHR30474:SF2">
    <property type="entry name" value="PEPTIDOGLYCAN GLYCOSYLTRANSFERASE FTSW-RELATED"/>
    <property type="match status" value="1"/>
</dbReference>
<dbReference type="Pfam" id="PF01098">
    <property type="entry name" value="FTSW_RODA_SPOVE"/>
    <property type="match status" value="1"/>
</dbReference>
<evidence type="ECO:0000256" key="10">
    <source>
        <dbReference type="ARBA" id="ARBA00022989"/>
    </source>
</evidence>
<feature type="transmembrane region" description="Helical" evidence="16">
    <location>
        <begin position="208"/>
        <end position="224"/>
    </location>
</feature>
<feature type="transmembrane region" description="Helical" evidence="16">
    <location>
        <begin position="89"/>
        <end position="110"/>
    </location>
</feature>
<dbReference type="PANTHER" id="PTHR30474">
    <property type="entry name" value="CELL CYCLE PROTEIN"/>
    <property type="match status" value="1"/>
</dbReference>
<keyword evidence="10 16" id="KW-1133">Transmembrane helix</keyword>
<comment type="pathway">
    <text evidence="2 16">Cell wall biogenesis; peptidoglycan biosynthesis.</text>
</comment>
<dbReference type="EMBL" id="NTKD01000030">
    <property type="protein sequence ID" value="PDH39051.1"/>
    <property type="molecule type" value="Genomic_DNA"/>
</dbReference>
<keyword evidence="5 16" id="KW-0328">Glycosyltransferase</keyword>
<dbReference type="GO" id="GO:0015648">
    <property type="term" value="F:lipid-linked peptidoglycan transporter activity"/>
    <property type="evidence" value="ECO:0007669"/>
    <property type="project" value="TreeGrafter"/>
</dbReference>
<dbReference type="AlphaFoldDB" id="A0A2A5WRM5"/>
<comment type="function">
    <text evidence="16">Peptidoglycan polymerase that is essential for cell division.</text>
</comment>
<proteinExistence type="inferred from homology"/>
<feature type="transmembrane region" description="Helical" evidence="16">
    <location>
        <begin position="122"/>
        <end position="141"/>
    </location>
</feature>
<dbReference type="GO" id="GO:0032153">
    <property type="term" value="C:cell division site"/>
    <property type="evidence" value="ECO:0007669"/>
    <property type="project" value="UniProtKB-UniRule"/>
</dbReference>
<evidence type="ECO:0000256" key="4">
    <source>
        <dbReference type="ARBA" id="ARBA00022618"/>
    </source>
</evidence>
<keyword evidence="9 16" id="KW-0573">Peptidoglycan synthesis</keyword>
<dbReference type="GO" id="GO:0071555">
    <property type="term" value="P:cell wall organization"/>
    <property type="evidence" value="ECO:0007669"/>
    <property type="project" value="UniProtKB-KW"/>
</dbReference>
<dbReference type="GO" id="GO:0043093">
    <property type="term" value="P:FtsZ-dependent cytokinesis"/>
    <property type="evidence" value="ECO:0007669"/>
    <property type="project" value="UniProtKB-UniRule"/>
</dbReference>
<dbReference type="GO" id="GO:0008360">
    <property type="term" value="P:regulation of cell shape"/>
    <property type="evidence" value="ECO:0007669"/>
    <property type="project" value="UniProtKB-KW"/>
</dbReference>
<evidence type="ECO:0000256" key="1">
    <source>
        <dbReference type="ARBA" id="ARBA00004651"/>
    </source>
</evidence>
<comment type="similarity">
    <text evidence="14 16">Belongs to the SEDS family. FtsW subfamily.</text>
</comment>
<sequence>MAVTWCCCHRAVPHSISFEILNIVVTTSKPWCMGSEVLMATESAVMPMQERCPVDMLTLACVCVLLAVGVLLVASASSEISAREYGNTLYLVARHIVFVGLSVSLGFLTLMIPLDLWQRSGWLLVLMSYLVLVAVLVPGIGKEVNGSMRWIPLGFFSLQGSEFVKLMMIMFVASYLTVPEHRERALGFAKALAAIVGVVALLLLQPDLGSAVVVFSAYFGVMFLSGVPLRFLLPVIVASVASLAVLILIAPYRLERILAFFDPWKHQYEGGYQLTQALIAFGRGDWFGMGVGNSIQKLFFLPEAHTDFVYSILVEELGLLSAIIVLLVFMVLVLRALWIAYIAFQRSMTFHGLVACGIALLIGIQALINMGVNVGALPTKGLTLPLLSFGGNSLLATMMMIAVLLRVEYELRDGASSIAQVAKRRRRTENAS</sequence>
<protein>
    <recommendedName>
        <fullName evidence="16">Probable peptidoglycan glycosyltransferase FtsW</fullName>
        <shortName evidence="16">PGT</shortName>
        <ecNumber evidence="16">2.4.99.28</ecNumber>
    </recommendedName>
    <alternativeName>
        <fullName evidence="16">Cell division protein FtsW</fullName>
    </alternativeName>
    <alternativeName>
        <fullName evidence="16">Cell wall polymerase</fullName>
    </alternativeName>
    <alternativeName>
        <fullName evidence="16">Peptidoglycan polymerase</fullName>
        <shortName evidence="16">PG polymerase</shortName>
    </alternativeName>
</protein>
<evidence type="ECO:0000256" key="8">
    <source>
        <dbReference type="ARBA" id="ARBA00022960"/>
    </source>
</evidence>
<keyword evidence="8 16" id="KW-0133">Cell shape</keyword>
<evidence type="ECO:0000256" key="12">
    <source>
        <dbReference type="ARBA" id="ARBA00023306"/>
    </source>
</evidence>
<feature type="transmembrane region" description="Helical" evidence="16">
    <location>
        <begin position="56"/>
        <end position="77"/>
    </location>
</feature>
<keyword evidence="4 16" id="KW-0132">Cell division</keyword>
<evidence type="ECO:0000256" key="16">
    <source>
        <dbReference type="HAMAP-Rule" id="MF_00913"/>
    </source>
</evidence>
<dbReference type="InterPro" id="IPR013437">
    <property type="entry name" value="FtsW"/>
</dbReference>
<dbReference type="EC" id="2.4.99.28" evidence="16"/>
<evidence type="ECO:0000313" key="17">
    <source>
        <dbReference type="EMBL" id="PDH39051.1"/>
    </source>
</evidence>
<evidence type="ECO:0000256" key="14">
    <source>
        <dbReference type="ARBA" id="ARBA00038053"/>
    </source>
</evidence>
<evidence type="ECO:0000256" key="13">
    <source>
        <dbReference type="ARBA" id="ARBA00023316"/>
    </source>
</evidence>
<organism evidence="17 18">
    <name type="scientific">OM182 bacterium MED-G24</name>
    <dbReference type="NCBI Taxonomy" id="1986255"/>
    <lineage>
        <taxon>Bacteria</taxon>
        <taxon>Pseudomonadati</taxon>
        <taxon>Pseudomonadota</taxon>
        <taxon>Gammaproteobacteria</taxon>
        <taxon>OMG group</taxon>
        <taxon>OM182 clade</taxon>
    </lineage>
</organism>
<comment type="subcellular location">
    <subcellularLocation>
        <location evidence="16">Cell inner membrane</location>
        <topology evidence="16">Multi-pass membrane protein</topology>
    </subcellularLocation>
    <subcellularLocation>
        <location evidence="1">Cell membrane</location>
        <topology evidence="1">Multi-pass membrane protein</topology>
    </subcellularLocation>
    <text evidence="16">Localizes to the division septum.</text>
</comment>
<feature type="transmembrane region" description="Helical" evidence="16">
    <location>
        <begin position="317"/>
        <end position="338"/>
    </location>
</feature>
<evidence type="ECO:0000256" key="6">
    <source>
        <dbReference type="ARBA" id="ARBA00022679"/>
    </source>
</evidence>
<gene>
    <name evidence="16 17" type="primary">ftsW</name>
    <name evidence="17" type="ORF">CNE99_06355</name>
</gene>
<dbReference type="GO" id="GO:0005886">
    <property type="term" value="C:plasma membrane"/>
    <property type="evidence" value="ECO:0007669"/>
    <property type="project" value="UniProtKB-SubCell"/>
</dbReference>
<evidence type="ECO:0000256" key="9">
    <source>
        <dbReference type="ARBA" id="ARBA00022984"/>
    </source>
</evidence>
<evidence type="ECO:0000256" key="15">
    <source>
        <dbReference type="ARBA" id="ARBA00049902"/>
    </source>
</evidence>
<dbReference type="InterPro" id="IPR001182">
    <property type="entry name" value="FtsW/RodA"/>
</dbReference>
<comment type="catalytic activity">
    <reaction evidence="15 16">
        <text>[GlcNAc-(1-&gt;4)-Mur2Ac(oyl-L-Ala-gamma-D-Glu-L-Lys-D-Ala-D-Ala)](n)-di-trans,octa-cis-undecaprenyl diphosphate + beta-D-GlcNAc-(1-&gt;4)-Mur2Ac(oyl-L-Ala-gamma-D-Glu-L-Lys-D-Ala-D-Ala)-di-trans,octa-cis-undecaprenyl diphosphate = [GlcNAc-(1-&gt;4)-Mur2Ac(oyl-L-Ala-gamma-D-Glu-L-Lys-D-Ala-D-Ala)](n+1)-di-trans,octa-cis-undecaprenyl diphosphate + di-trans,octa-cis-undecaprenyl diphosphate + H(+)</text>
        <dbReference type="Rhea" id="RHEA:23708"/>
        <dbReference type="Rhea" id="RHEA-COMP:9602"/>
        <dbReference type="Rhea" id="RHEA-COMP:9603"/>
        <dbReference type="ChEBI" id="CHEBI:15378"/>
        <dbReference type="ChEBI" id="CHEBI:58405"/>
        <dbReference type="ChEBI" id="CHEBI:60033"/>
        <dbReference type="ChEBI" id="CHEBI:78435"/>
        <dbReference type="EC" id="2.4.99.28"/>
    </reaction>
</comment>
<name>A0A2A5WRM5_9GAMM</name>
<accession>A0A2A5WRM5</accession>
<feature type="transmembrane region" description="Helical" evidence="16">
    <location>
        <begin position="153"/>
        <end position="178"/>
    </location>
</feature>
<dbReference type="UniPathway" id="UPA00219"/>
<feature type="transmembrane region" description="Helical" evidence="16">
    <location>
        <begin position="185"/>
        <end position="202"/>
    </location>
</feature>
<dbReference type="NCBIfam" id="TIGR02614">
    <property type="entry name" value="ftsW"/>
    <property type="match status" value="1"/>
</dbReference>
<keyword evidence="3 16" id="KW-1003">Cell membrane</keyword>
<keyword evidence="6 16" id="KW-0808">Transferase</keyword>
<evidence type="ECO:0000256" key="2">
    <source>
        <dbReference type="ARBA" id="ARBA00004752"/>
    </source>
</evidence>
<feature type="transmembrane region" description="Helical" evidence="16">
    <location>
        <begin position="350"/>
        <end position="372"/>
    </location>
</feature>
<keyword evidence="12 16" id="KW-0131">Cell cycle</keyword>
<evidence type="ECO:0000256" key="11">
    <source>
        <dbReference type="ARBA" id="ARBA00023136"/>
    </source>
</evidence>
<evidence type="ECO:0000256" key="7">
    <source>
        <dbReference type="ARBA" id="ARBA00022692"/>
    </source>
</evidence>
<dbReference type="GO" id="GO:0008955">
    <property type="term" value="F:peptidoglycan glycosyltransferase activity"/>
    <property type="evidence" value="ECO:0007669"/>
    <property type="project" value="UniProtKB-UniRule"/>
</dbReference>
<dbReference type="HAMAP" id="MF_00913">
    <property type="entry name" value="PGT_FtsW_proteobact"/>
    <property type="match status" value="1"/>
</dbReference>
<keyword evidence="11 16" id="KW-0472">Membrane</keyword>
<evidence type="ECO:0000256" key="5">
    <source>
        <dbReference type="ARBA" id="ARBA00022676"/>
    </source>
</evidence>
<reference evidence="17 18" key="1">
    <citation type="submission" date="2017-08" db="EMBL/GenBank/DDBJ databases">
        <title>Fine stratification of microbial communities through a metagenomic profile of the photic zone.</title>
        <authorList>
            <person name="Haro-Moreno J.M."/>
            <person name="Lopez-Perez M."/>
            <person name="De La Torre J."/>
            <person name="Picazo A."/>
            <person name="Camacho A."/>
            <person name="Rodriguez-Valera F."/>
        </authorList>
    </citation>
    <scope>NUCLEOTIDE SEQUENCE [LARGE SCALE GENOMIC DNA]</scope>
    <source>
        <strain evidence="17">MED-G24</strain>
    </source>
</reference>
<dbReference type="GO" id="GO:0009252">
    <property type="term" value="P:peptidoglycan biosynthetic process"/>
    <property type="evidence" value="ECO:0007669"/>
    <property type="project" value="UniProtKB-UniRule"/>
</dbReference>
<dbReference type="Proteomes" id="UP000219327">
    <property type="component" value="Unassembled WGS sequence"/>
</dbReference>
<feature type="transmembrane region" description="Helical" evidence="16">
    <location>
        <begin position="384"/>
        <end position="405"/>
    </location>
</feature>
<feature type="transmembrane region" description="Helical" evidence="16">
    <location>
        <begin position="231"/>
        <end position="254"/>
    </location>
</feature>
<evidence type="ECO:0000313" key="18">
    <source>
        <dbReference type="Proteomes" id="UP000219327"/>
    </source>
</evidence>
<evidence type="ECO:0000256" key="3">
    <source>
        <dbReference type="ARBA" id="ARBA00022475"/>
    </source>
</evidence>
<comment type="caution">
    <text evidence="17">The sequence shown here is derived from an EMBL/GenBank/DDBJ whole genome shotgun (WGS) entry which is preliminary data.</text>
</comment>
<keyword evidence="16" id="KW-0997">Cell inner membrane</keyword>
<keyword evidence="7 16" id="KW-0812">Transmembrane</keyword>
<keyword evidence="13 16" id="KW-0961">Cell wall biogenesis/degradation</keyword>